<dbReference type="GeneID" id="83458015"/>
<keyword evidence="1" id="KW-1133">Transmembrane helix</keyword>
<reference evidence="2 3" key="1">
    <citation type="submission" date="2022-03" db="EMBL/GenBank/DDBJ databases">
        <title>Complete genome sequence of Enterococcus innesii DB-1.</title>
        <authorList>
            <person name="Fukuda D."/>
            <person name="Nolasco-Hipolito C."/>
        </authorList>
    </citation>
    <scope>NUCLEOTIDE SEQUENCE [LARGE SCALE GENOMIC DNA]</scope>
    <source>
        <strain evidence="2 3">DB-1</strain>
    </source>
</reference>
<protein>
    <recommendedName>
        <fullName evidence="4">TFIIB-type zinc ribbon-containing protein</fullName>
    </recommendedName>
</protein>
<evidence type="ECO:0008006" key="4">
    <source>
        <dbReference type="Google" id="ProtNLM"/>
    </source>
</evidence>
<keyword evidence="1" id="KW-0812">Transmembrane</keyword>
<keyword evidence="3" id="KW-1185">Reference proteome</keyword>
<name>A0ABN6NRY4_9ENTE</name>
<proteinExistence type="predicted"/>
<feature type="transmembrane region" description="Helical" evidence="1">
    <location>
        <begin position="329"/>
        <end position="353"/>
    </location>
</feature>
<evidence type="ECO:0000313" key="2">
    <source>
        <dbReference type="EMBL" id="BDG68445.1"/>
    </source>
</evidence>
<sequence>MKITQIQCPSCLGRLEVDWDSGKAVCQYCLNELLIKPELQKTEQKKPDATLKDLAHIQGSVKEGFYPFAYDEKGCLQALKKQLAWQDTISESVFFELELVQLKRVFIPLYYFQIDYEAQVRGAYVHQEQQRGQGRISASIHLHSSGNTTVFSEVFPTDAQKEADYSINGKLPLHIKKEAAYCTEMQQFSAHNQDVQVLPFDISRETALAAPHLLEAFEAGARDYLIGTETPSELQLTLFPKHCDTEKLYFPYYLGEFRYGNQTYSFVADGTDAERLFPTELPECEQLVQVKKSFSRTSSVLWRFCYTFFFVGFFSGITSNLLFDGFLLPAVAFSLLTSSIVLLLACLATWYFLLVPEVKFFSEYGRFKAELSQA</sequence>
<organism evidence="2 3">
    <name type="scientific">Enterococcus innesii</name>
    <dbReference type="NCBI Taxonomy" id="2839759"/>
    <lineage>
        <taxon>Bacteria</taxon>
        <taxon>Bacillati</taxon>
        <taxon>Bacillota</taxon>
        <taxon>Bacilli</taxon>
        <taxon>Lactobacillales</taxon>
        <taxon>Enterococcaceae</taxon>
        <taxon>Enterococcus</taxon>
    </lineage>
</organism>
<feature type="transmembrane region" description="Helical" evidence="1">
    <location>
        <begin position="300"/>
        <end position="323"/>
    </location>
</feature>
<accession>A0ABN6NRY4</accession>
<evidence type="ECO:0000313" key="3">
    <source>
        <dbReference type="Proteomes" id="UP000831692"/>
    </source>
</evidence>
<dbReference type="RefSeq" id="WP_244350940.1">
    <property type="nucleotide sequence ID" value="NZ_AP025635.1"/>
</dbReference>
<dbReference type="EMBL" id="AP025635">
    <property type="protein sequence ID" value="BDG68445.1"/>
    <property type="molecule type" value="Genomic_DNA"/>
</dbReference>
<evidence type="ECO:0000256" key="1">
    <source>
        <dbReference type="SAM" id="Phobius"/>
    </source>
</evidence>
<gene>
    <name evidence="2" type="ORF">ENLAB_20090</name>
</gene>
<keyword evidence="1" id="KW-0472">Membrane</keyword>
<dbReference type="Proteomes" id="UP000831692">
    <property type="component" value="Chromosome"/>
</dbReference>